<evidence type="ECO:0000256" key="2">
    <source>
        <dbReference type="ARBA" id="ARBA00022475"/>
    </source>
</evidence>
<dbReference type="PATRIC" id="fig|251221.4.peg.4114"/>
<dbReference type="STRING" id="251221.gene:10761600"/>
<dbReference type="SUPFAM" id="SSF81342">
    <property type="entry name" value="Transmembrane di-heme cytochromes"/>
    <property type="match status" value="1"/>
</dbReference>
<dbReference type="Pfam" id="PF01292">
    <property type="entry name" value="Ni_hydr_CYTB"/>
    <property type="match status" value="1"/>
</dbReference>
<protein>
    <submittedName>
        <fullName evidence="8">Glr4082 protein</fullName>
    </submittedName>
</protein>
<name>Q7NE00_GLOVI</name>
<evidence type="ECO:0000256" key="4">
    <source>
        <dbReference type="ARBA" id="ARBA00022989"/>
    </source>
</evidence>
<dbReference type="Proteomes" id="UP000000557">
    <property type="component" value="Chromosome"/>
</dbReference>
<keyword evidence="2" id="KW-1003">Cell membrane</keyword>
<evidence type="ECO:0000259" key="7">
    <source>
        <dbReference type="Pfam" id="PF01292"/>
    </source>
</evidence>
<evidence type="ECO:0000256" key="6">
    <source>
        <dbReference type="SAM" id="Phobius"/>
    </source>
</evidence>
<evidence type="ECO:0000256" key="5">
    <source>
        <dbReference type="ARBA" id="ARBA00023136"/>
    </source>
</evidence>
<reference evidence="8 9" key="1">
    <citation type="journal article" date="2003" name="DNA Res.">
        <title>Complete genome structure of Gloeobacter violaceus PCC 7421, a cyanobacterium that lacks thylakoids.</title>
        <authorList>
            <person name="Nakamura Y."/>
            <person name="Kaneko T."/>
            <person name="Sato S."/>
            <person name="Mimuro M."/>
            <person name="Miyashita H."/>
            <person name="Tsuchiya T."/>
            <person name="Sasamoto S."/>
            <person name="Watanabe A."/>
            <person name="Kawashima K."/>
            <person name="Kishida Y."/>
            <person name="Kiyokawa C."/>
            <person name="Kohara M."/>
            <person name="Matsumoto M."/>
            <person name="Matsuno A."/>
            <person name="Nakazaki N."/>
            <person name="Shimpo S."/>
            <person name="Takeuchi C."/>
            <person name="Yamada M."/>
            <person name="Tabata S."/>
        </authorList>
    </citation>
    <scope>NUCLEOTIDE SEQUENCE [LARGE SCALE GENOMIC DNA]</scope>
    <source>
        <strain evidence="9">ATCC 29082 / PCC 7421</strain>
    </source>
</reference>
<evidence type="ECO:0000313" key="9">
    <source>
        <dbReference type="Proteomes" id="UP000000557"/>
    </source>
</evidence>
<keyword evidence="9" id="KW-1185">Reference proteome</keyword>
<evidence type="ECO:0000256" key="3">
    <source>
        <dbReference type="ARBA" id="ARBA00022692"/>
    </source>
</evidence>
<keyword evidence="3 6" id="KW-0812">Transmembrane</keyword>
<gene>
    <name evidence="8" type="ordered locus">glr4082</name>
</gene>
<dbReference type="OrthoDB" id="457436at2"/>
<comment type="subcellular location">
    <subcellularLocation>
        <location evidence="1">Cell membrane</location>
        <topology evidence="1">Multi-pass membrane protein</topology>
    </subcellularLocation>
</comment>
<feature type="transmembrane region" description="Helical" evidence="6">
    <location>
        <begin position="12"/>
        <end position="34"/>
    </location>
</feature>
<feature type="transmembrane region" description="Helical" evidence="6">
    <location>
        <begin position="98"/>
        <end position="120"/>
    </location>
</feature>
<feature type="domain" description="Cytochrome b561 bacterial/Ni-hydrogenase" evidence="7">
    <location>
        <begin position="8"/>
        <end position="175"/>
    </location>
</feature>
<dbReference type="EMBL" id="BA000045">
    <property type="protein sequence ID" value="BAC92023.1"/>
    <property type="molecule type" value="Genomic_DNA"/>
</dbReference>
<dbReference type="InterPro" id="IPR016174">
    <property type="entry name" value="Di-haem_cyt_TM"/>
</dbReference>
<dbReference type="GO" id="GO:0005886">
    <property type="term" value="C:plasma membrane"/>
    <property type="evidence" value="ECO:0007669"/>
    <property type="project" value="UniProtKB-SubCell"/>
</dbReference>
<dbReference type="GO" id="GO:0009055">
    <property type="term" value="F:electron transfer activity"/>
    <property type="evidence" value="ECO:0007669"/>
    <property type="project" value="InterPro"/>
</dbReference>
<dbReference type="EnsemblBacteria" id="BAC92023">
    <property type="protein sequence ID" value="BAC92023"/>
    <property type="gene ID" value="BAC92023"/>
</dbReference>
<accession>Q7NE00</accession>
<keyword evidence="5 6" id="KW-0472">Membrane</keyword>
<feature type="transmembrane region" description="Helical" evidence="6">
    <location>
        <begin position="54"/>
        <end position="75"/>
    </location>
</feature>
<keyword evidence="4 6" id="KW-1133">Transmembrane helix</keyword>
<dbReference type="InParanoid" id="Q7NE00"/>
<sequence>MKQLQPYQPLLLRILHALTGFFVVGAIITAFWTYDTYDGRWGRVPLPRFEEIEGIHGTFGLIGLLIFPAFALYAFHQGQKRLVQPDTLAKLGRVGRPAWWYSLGQVLNTLTLLALTLSLFSGKMMDEKWLPKGELDHAWYYVHLSGWLVVVVCVALHVLIHAKVGGVPLLLSMVNWRYRAEDSPALWPPRVRAWWSGLRLGLPGRLPASTLVALEVVVLGSIAAAWVISLLKEAAD</sequence>
<evidence type="ECO:0000256" key="1">
    <source>
        <dbReference type="ARBA" id="ARBA00004651"/>
    </source>
</evidence>
<dbReference type="GO" id="GO:0022904">
    <property type="term" value="P:respiratory electron transport chain"/>
    <property type="evidence" value="ECO:0007669"/>
    <property type="project" value="InterPro"/>
</dbReference>
<dbReference type="HOGENOM" id="CLU_104593_0_0_3"/>
<dbReference type="PhylomeDB" id="Q7NE00"/>
<feature type="transmembrane region" description="Helical" evidence="6">
    <location>
        <begin position="208"/>
        <end position="231"/>
    </location>
</feature>
<organism evidence="8 9">
    <name type="scientific">Gloeobacter violaceus (strain ATCC 29082 / PCC 7421)</name>
    <dbReference type="NCBI Taxonomy" id="251221"/>
    <lineage>
        <taxon>Bacteria</taxon>
        <taxon>Bacillati</taxon>
        <taxon>Cyanobacteriota</taxon>
        <taxon>Cyanophyceae</taxon>
        <taxon>Gloeobacterales</taxon>
        <taxon>Gloeobacteraceae</taxon>
        <taxon>Gloeobacter</taxon>
    </lineage>
</organism>
<dbReference type="InterPro" id="IPR011577">
    <property type="entry name" value="Cyt_b561_bac/Ni-Hgenase"/>
</dbReference>
<dbReference type="eggNOG" id="COG1333">
    <property type="taxonomic scope" value="Bacteria"/>
</dbReference>
<dbReference type="RefSeq" id="WP_011144068.1">
    <property type="nucleotide sequence ID" value="NC_005125.1"/>
</dbReference>
<dbReference type="AlphaFoldDB" id="Q7NE00"/>
<reference evidence="8 9" key="2">
    <citation type="journal article" date="2003" name="DNA Res.">
        <title>Complete genome structure of Gloeobacter violaceus PCC 7421, a cyanobacterium that lacks thylakoids (supplement).</title>
        <authorList>
            <person name="Nakamura Y."/>
            <person name="Kaneko T."/>
            <person name="Sato S."/>
            <person name="Mimuro M."/>
            <person name="Miyashita H."/>
            <person name="Tsuchiya T."/>
            <person name="Sasamoto S."/>
            <person name="Watanabe A."/>
            <person name="Kawashima K."/>
            <person name="Kishida Y."/>
            <person name="Kiyokawa C."/>
            <person name="Kohara M."/>
            <person name="Matsumoto M."/>
            <person name="Matsuno A."/>
            <person name="Nakazaki N."/>
            <person name="Shimpo S."/>
            <person name="Takeuchi C."/>
            <person name="Yamada M."/>
            <person name="Tabata S."/>
        </authorList>
    </citation>
    <scope>NUCLEOTIDE SEQUENCE [LARGE SCALE GENOMIC DNA]</scope>
    <source>
        <strain evidence="9">ATCC 29082 / PCC 7421</strain>
    </source>
</reference>
<feature type="transmembrane region" description="Helical" evidence="6">
    <location>
        <begin position="140"/>
        <end position="160"/>
    </location>
</feature>
<dbReference type="KEGG" id="gvi:glr4082"/>
<evidence type="ECO:0000313" key="8">
    <source>
        <dbReference type="EMBL" id="BAC92023.1"/>
    </source>
</evidence>
<proteinExistence type="predicted"/>